<evidence type="ECO:0000313" key="2">
    <source>
        <dbReference type="EMBL" id="MCD7453011.1"/>
    </source>
</evidence>
<proteinExistence type="predicted"/>
<evidence type="ECO:0000313" key="3">
    <source>
        <dbReference type="Proteomes" id="UP000823775"/>
    </source>
</evidence>
<gene>
    <name evidence="2" type="ORF">HAX54_019268</name>
</gene>
<organism evidence="2 3">
    <name type="scientific">Datura stramonium</name>
    <name type="common">Jimsonweed</name>
    <name type="synonym">Common thornapple</name>
    <dbReference type="NCBI Taxonomy" id="4076"/>
    <lineage>
        <taxon>Eukaryota</taxon>
        <taxon>Viridiplantae</taxon>
        <taxon>Streptophyta</taxon>
        <taxon>Embryophyta</taxon>
        <taxon>Tracheophyta</taxon>
        <taxon>Spermatophyta</taxon>
        <taxon>Magnoliopsida</taxon>
        <taxon>eudicotyledons</taxon>
        <taxon>Gunneridae</taxon>
        <taxon>Pentapetalae</taxon>
        <taxon>asterids</taxon>
        <taxon>lamiids</taxon>
        <taxon>Solanales</taxon>
        <taxon>Solanaceae</taxon>
        <taxon>Solanoideae</taxon>
        <taxon>Datureae</taxon>
        <taxon>Datura</taxon>
    </lineage>
</organism>
<name>A0ABS8S3V8_DATST</name>
<comment type="caution">
    <text evidence="2">The sequence shown here is derived from an EMBL/GenBank/DDBJ whole genome shotgun (WGS) entry which is preliminary data.</text>
</comment>
<keyword evidence="3" id="KW-1185">Reference proteome</keyword>
<sequence>MQPQAQLMLSETPMEFTECSSKHDETSAGVMPGQGIPKHDHVMFTPPTPTSHPTNAASDDVPGLSSLQTDLSETSTPVSPTEVIAPEVVPIKQELEAVPIE</sequence>
<reference evidence="2 3" key="1">
    <citation type="journal article" date="2021" name="BMC Genomics">
        <title>Datura genome reveals duplications of psychoactive alkaloid biosynthetic genes and high mutation rate following tissue culture.</title>
        <authorList>
            <person name="Rajewski A."/>
            <person name="Carter-House D."/>
            <person name="Stajich J."/>
            <person name="Litt A."/>
        </authorList>
    </citation>
    <scope>NUCLEOTIDE SEQUENCE [LARGE SCALE GENOMIC DNA]</scope>
    <source>
        <strain evidence="2">AR-01</strain>
    </source>
</reference>
<feature type="region of interest" description="Disordered" evidence="1">
    <location>
        <begin position="1"/>
        <end position="81"/>
    </location>
</feature>
<dbReference type="Proteomes" id="UP000823775">
    <property type="component" value="Unassembled WGS sequence"/>
</dbReference>
<feature type="compositionally biased region" description="Polar residues" evidence="1">
    <location>
        <begin position="65"/>
        <end position="79"/>
    </location>
</feature>
<dbReference type="EMBL" id="JACEIK010000234">
    <property type="protein sequence ID" value="MCD7453011.1"/>
    <property type="molecule type" value="Genomic_DNA"/>
</dbReference>
<accession>A0ABS8S3V8</accession>
<evidence type="ECO:0000256" key="1">
    <source>
        <dbReference type="SAM" id="MobiDB-lite"/>
    </source>
</evidence>
<protein>
    <submittedName>
        <fullName evidence="2">Uncharacterized protein</fullName>
    </submittedName>
</protein>